<comment type="caution">
    <text evidence="3">The sequence shown here is derived from an EMBL/GenBank/DDBJ whole genome shotgun (WGS) entry which is preliminary data.</text>
</comment>
<evidence type="ECO:0000256" key="1">
    <source>
        <dbReference type="SAM" id="MobiDB-lite"/>
    </source>
</evidence>
<evidence type="ECO:0000313" key="3">
    <source>
        <dbReference type="EMBL" id="KPA37505.1"/>
    </source>
</evidence>
<evidence type="ECO:0000313" key="4">
    <source>
        <dbReference type="Proteomes" id="UP000037904"/>
    </source>
</evidence>
<organism evidence="3 4">
    <name type="scientific">Fusarium langsethiae</name>
    <dbReference type="NCBI Taxonomy" id="179993"/>
    <lineage>
        <taxon>Eukaryota</taxon>
        <taxon>Fungi</taxon>
        <taxon>Dikarya</taxon>
        <taxon>Ascomycota</taxon>
        <taxon>Pezizomycotina</taxon>
        <taxon>Sordariomycetes</taxon>
        <taxon>Hypocreomycetidae</taxon>
        <taxon>Hypocreales</taxon>
        <taxon>Nectriaceae</taxon>
        <taxon>Fusarium</taxon>
    </lineage>
</organism>
<proteinExistence type="predicted"/>
<dbReference type="AlphaFoldDB" id="A0A0N1J2C4"/>
<accession>A0A0N1J2C4</accession>
<dbReference type="InterPro" id="IPR000210">
    <property type="entry name" value="BTB/POZ_dom"/>
</dbReference>
<dbReference type="Gene3D" id="3.30.710.10">
    <property type="entry name" value="Potassium Channel Kv1.1, Chain A"/>
    <property type="match status" value="1"/>
</dbReference>
<feature type="region of interest" description="Disordered" evidence="1">
    <location>
        <begin position="37"/>
        <end position="70"/>
    </location>
</feature>
<dbReference type="InterPro" id="IPR011333">
    <property type="entry name" value="SKP1/BTB/POZ_sf"/>
</dbReference>
<dbReference type="SUPFAM" id="SSF54695">
    <property type="entry name" value="POZ domain"/>
    <property type="match status" value="1"/>
</dbReference>
<dbReference type="EMBL" id="JXCE01000404">
    <property type="protein sequence ID" value="KPA37505.1"/>
    <property type="molecule type" value="Genomic_DNA"/>
</dbReference>
<dbReference type="OrthoDB" id="5016155at2759"/>
<protein>
    <recommendedName>
        <fullName evidence="2">BTB domain-containing protein</fullName>
    </recommendedName>
</protein>
<evidence type="ECO:0000259" key="2">
    <source>
        <dbReference type="Pfam" id="PF00651"/>
    </source>
</evidence>
<dbReference type="Pfam" id="PF00651">
    <property type="entry name" value="BTB"/>
    <property type="match status" value="1"/>
</dbReference>
<reference evidence="3 4" key="1">
    <citation type="submission" date="2015-04" db="EMBL/GenBank/DDBJ databases">
        <title>The draft genome sequence of Fusarium langsethiae, a T-2/HT-2 mycotoxin producer.</title>
        <authorList>
            <person name="Lysoe E."/>
            <person name="Divon H.H."/>
            <person name="Terzi V."/>
            <person name="Orru L."/>
            <person name="Lamontanara A."/>
            <person name="Kolseth A.-K."/>
            <person name="Frandsen R.J."/>
            <person name="Nielsen K."/>
            <person name="Thrane U."/>
        </authorList>
    </citation>
    <scope>NUCLEOTIDE SEQUENCE [LARGE SCALE GENOMIC DNA]</scope>
    <source>
        <strain evidence="3 4">Fl201059</strain>
    </source>
</reference>
<name>A0A0N1J2C4_FUSLA</name>
<feature type="domain" description="BTB" evidence="2">
    <location>
        <begin position="72"/>
        <end position="141"/>
    </location>
</feature>
<dbReference type="Proteomes" id="UP000037904">
    <property type="component" value="Unassembled WGS sequence"/>
</dbReference>
<keyword evidence="4" id="KW-1185">Reference proteome</keyword>
<feature type="compositionally biased region" description="Polar residues" evidence="1">
    <location>
        <begin position="48"/>
        <end position="63"/>
    </location>
</feature>
<gene>
    <name evidence="3" type="ORF">FLAG1_09686</name>
</gene>
<sequence>MKRSLLNFDHRGDALLTLREPNFQKISWSKCKRSLQNEAAHKNEEPVGSSQPDQNLRSIQPSKNDGEPNEIQFRVSTRNLCLVSSVFRAMIEGQYKESQPNSQGLLELSASEWNVEAFVLLLNIMHGHHRQVTKTPSLELIAHIGILVDYYDCLEVVEIFYERWTEWQLDLNKHNYPELSLAVPTVALQDFGADKTVLLFTALVFKNYVQARGLFGLAIFNTKGPLETDLAIPNRVLELIEQERESLVEELLEVLFDLQDCLMAEDLCCTLECACRLLGYLTRQMRSFGLPLTKPEKPFLGYSAKCVHQMLRSLKAPGWCTDHDNGPCTLEVVLQDFYVPWEPSIFERDLYHQTGETNQDSLVELLFEKTFDIARKVFTDYVTIISHKNGKQEK</sequence>